<accession>A0A834BH59</accession>
<dbReference type="AlphaFoldDB" id="A0A834BH59"/>
<name>A0A834BH59_9CHIR</name>
<reference evidence="1 2" key="1">
    <citation type="journal article" date="2020" name="Nature">
        <title>Six reference-quality genomes reveal evolution of bat adaptations.</title>
        <authorList>
            <person name="Jebb D."/>
            <person name="Huang Z."/>
            <person name="Pippel M."/>
            <person name="Hughes G.M."/>
            <person name="Lavrichenko K."/>
            <person name="Devanna P."/>
            <person name="Winkler S."/>
            <person name="Jermiin L.S."/>
            <person name="Skirmuntt E.C."/>
            <person name="Katzourakis A."/>
            <person name="Burkitt-Gray L."/>
            <person name="Ray D.A."/>
            <person name="Sullivan K.A.M."/>
            <person name="Roscito J.G."/>
            <person name="Kirilenko B.M."/>
            <person name="Davalos L.M."/>
            <person name="Corthals A.P."/>
            <person name="Power M.L."/>
            <person name="Jones G."/>
            <person name="Ransome R.D."/>
            <person name="Dechmann D.K.N."/>
            <person name="Locatelli A.G."/>
            <person name="Puechmaille S.J."/>
            <person name="Fedrigo O."/>
            <person name="Jarvis E.D."/>
            <person name="Hiller M."/>
            <person name="Vernes S.C."/>
            <person name="Myers E.W."/>
            <person name="Teeling E.C."/>
        </authorList>
    </citation>
    <scope>NUCLEOTIDE SEQUENCE [LARGE SCALE GENOMIC DNA]</scope>
    <source>
        <strain evidence="1">Bat1K_MPI-CBG_1</strain>
    </source>
</reference>
<dbReference type="EMBL" id="JABVXQ010000001">
    <property type="protein sequence ID" value="KAF6130770.1"/>
    <property type="molecule type" value="Genomic_DNA"/>
</dbReference>
<proteinExistence type="predicted"/>
<organism evidence="1 2">
    <name type="scientific">Phyllostomus discolor</name>
    <name type="common">pale spear-nosed bat</name>
    <dbReference type="NCBI Taxonomy" id="89673"/>
    <lineage>
        <taxon>Eukaryota</taxon>
        <taxon>Metazoa</taxon>
        <taxon>Chordata</taxon>
        <taxon>Craniata</taxon>
        <taxon>Vertebrata</taxon>
        <taxon>Euteleostomi</taxon>
        <taxon>Mammalia</taxon>
        <taxon>Eutheria</taxon>
        <taxon>Laurasiatheria</taxon>
        <taxon>Chiroptera</taxon>
        <taxon>Yangochiroptera</taxon>
        <taxon>Phyllostomidae</taxon>
        <taxon>Phyllostominae</taxon>
        <taxon>Phyllostomus</taxon>
    </lineage>
</organism>
<sequence length="189" mass="19930">MSPGLQTATTLLSPARTPASCLLGLVLLHQPLQRAKCPPAGPVLSGPQPGPAVTAQHSPLPLLPQLPRADSSSCPHTCWAWAGPGIPATATAACPSSLRSVWIKDLLLHLLCAGWQAGWLRGKEMWPWYPAAHKGKLATNLPTSLWTGGCLPEAASIARGPRPQKQVGRSPCSLGCSLPTWVLAPWMLL</sequence>
<evidence type="ECO:0000313" key="1">
    <source>
        <dbReference type="EMBL" id="KAF6130770.1"/>
    </source>
</evidence>
<gene>
    <name evidence="1" type="ORF">HJG60_007748</name>
</gene>
<protein>
    <submittedName>
        <fullName evidence="1">Uncharacterized protein</fullName>
    </submittedName>
</protein>
<dbReference type="Proteomes" id="UP000664940">
    <property type="component" value="Unassembled WGS sequence"/>
</dbReference>
<evidence type="ECO:0000313" key="2">
    <source>
        <dbReference type="Proteomes" id="UP000664940"/>
    </source>
</evidence>
<comment type="caution">
    <text evidence="1">The sequence shown here is derived from an EMBL/GenBank/DDBJ whole genome shotgun (WGS) entry which is preliminary data.</text>
</comment>